<evidence type="ECO:0000313" key="1">
    <source>
        <dbReference type="EMBL" id="MCI0757113.1"/>
    </source>
</evidence>
<accession>A0ABS9WCS7</accession>
<dbReference type="Gene3D" id="3.90.79.10">
    <property type="entry name" value="Nucleoside Triphosphate Pyrophosphohydrolase"/>
    <property type="match status" value="1"/>
</dbReference>
<protein>
    <recommendedName>
        <fullName evidence="3">NUDIX hydrolase</fullName>
    </recommendedName>
</protein>
<dbReference type="SUPFAM" id="SSF55811">
    <property type="entry name" value="Nudix"/>
    <property type="match status" value="1"/>
</dbReference>
<evidence type="ECO:0008006" key="3">
    <source>
        <dbReference type="Google" id="ProtNLM"/>
    </source>
</evidence>
<dbReference type="Proteomes" id="UP001201985">
    <property type="component" value="Unassembled WGS sequence"/>
</dbReference>
<reference evidence="1 2" key="1">
    <citation type="submission" date="2022-03" db="EMBL/GenBank/DDBJ databases">
        <title>Complete genome analysis of Roseomonas KG 17.1 : a prolific producer of plant growth promoters.</title>
        <authorList>
            <person name="Saadouli I."/>
            <person name="Najjari A."/>
            <person name="Mosbah A."/>
            <person name="Ouzari H.I."/>
        </authorList>
    </citation>
    <scope>NUCLEOTIDE SEQUENCE [LARGE SCALE GENOMIC DNA]</scope>
    <source>
        <strain evidence="1 2">KG17-1</strain>
    </source>
</reference>
<evidence type="ECO:0000313" key="2">
    <source>
        <dbReference type="Proteomes" id="UP001201985"/>
    </source>
</evidence>
<organism evidence="1 2">
    <name type="scientific">Teichococcus vastitatis</name>
    <dbReference type="NCBI Taxonomy" id="2307076"/>
    <lineage>
        <taxon>Bacteria</taxon>
        <taxon>Pseudomonadati</taxon>
        <taxon>Pseudomonadota</taxon>
        <taxon>Alphaproteobacteria</taxon>
        <taxon>Acetobacterales</taxon>
        <taxon>Roseomonadaceae</taxon>
        <taxon>Roseomonas</taxon>
    </lineage>
</organism>
<dbReference type="EMBL" id="JALBUU010000125">
    <property type="protein sequence ID" value="MCI0757113.1"/>
    <property type="molecule type" value="Genomic_DNA"/>
</dbReference>
<name>A0ABS9WCS7_9PROT</name>
<sequence length="209" mass="22736">MPGGDQALSDVELKTLETLLAKLSGWGASLPGPVFRFITEVSATANVDLLVRDNEQRVLLAWRDDAFGTGWHVPGSIIRHREDIAHRISACALDEFDCAVDVAERPVALLQIFDDRGHSISLCYPATLRGTPGKRVLQAQDKPEAGDLCWFAEPPAGLYPSHVVYRDLLDAMSRGQLGDGARLFTQYAGHRGIGQSAPEGMIRNDASLT</sequence>
<keyword evidence="2" id="KW-1185">Reference proteome</keyword>
<dbReference type="RefSeq" id="WP_241794075.1">
    <property type="nucleotide sequence ID" value="NZ_JALBUU010000125.1"/>
</dbReference>
<proteinExistence type="predicted"/>
<gene>
    <name evidence="1" type="ORF">MON41_26130</name>
</gene>
<comment type="caution">
    <text evidence="1">The sequence shown here is derived from an EMBL/GenBank/DDBJ whole genome shotgun (WGS) entry which is preliminary data.</text>
</comment>
<dbReference type="InterPro" id="IPR015797">
    <property type="entry name" value="NUDIX_hydrolase-like_dom_sf"/>
</dbReference>